<gene>
    <name evidence="1" type="ORF">BT67DRAFT_457899</name>
</gene>
<keyword evidence="2" id="KW-1185">Reference proteome</keyword>
<name>A0AAN6ZBD1_9PEZI</name>
<dbReference type="EMBL" id="MU853422">
    <property type="protein sequence ID" value="KAK4131706.1"/>
    <property type="molecule type" value="Genomic_DNA"/>
</dbReference>
<dbReference type="Proteomes" id="UP001304895">
    <property type="component" value="Unassembled WGS sequence"/>
</dbReference>
<reference evidence="1" key="2">
    <citation type="submission" date="2023-05" db="EMBL/GenBank/DDBJ databases">
        <authorList>
            <consortium name="Lawrence Berkeley National Laboratory"/>
            <person name="Steindorff A."/>
            <person name="Hensen N."/>
            <person name="Bonometti L."/>
            <person name="Westerberg I."/>
            <person name="Brannstrom I.O."/>
            <person name="Guillou S."/>
            <person name="Cros-Aarteil S."/>
            <person name="Calhoun S."/>
            <person name="Haridas S."/>
            <person name="Kuo A."/>
            <person name="Mondo S."/>
            <person name="Pangilinan J."/>
            <person name="Riley R."/>
            <person name="Labutti K."/>
            <person name="Andreopoulos B."/>
            <person name="Lipzen A."/>
            <person name="Chen C."/>
            <person name="Yanf M."/>
            <person name="Daum C."/>
            <person name="Ng V."/>
            <person name="Clum A."/>
            <person name="Ohm R."/>
            <person name="Martin F."/>
            <person name="Silar P."/>
            <person name="Natvig D."/>
            <person name="Lalanne C."/>
            <person name="Gautier V."/>
            <person name="Ament-Velasquez S.L."/>
            <person name="Kruys A."/>
            <person name="Hutchinson M.I."/>
            <person name="Powell A.J."/>
            <person name="Barry K."/>
            <person name="Miller A.N."/>
            <person name="Grigoriev I.V."/>
            <person name="Debuchy R."/>
            <person name="Gladieux P."/>
            <person name="Thoren M.H."/>
            <person name="Johannesson H."/>
        </authorList>
    </citation>
    <scope>NUCLEOTIDE SEQUENCE</scope>
    <source>
        <strain evidence="1">CBS 123565</strain>
    </source>
</reference>
<evidence type="ECO:0000313" key="1">
    <source>
        <dbReference type="EMBL" id="KAK4131706.1"/>
    </source>
</evidence>
<comment type="caution">
    <text evidence="1">The sequence shown here is derived from an EMBL/GenBank/DDBJ whole genome shotgun (WGS) entry which is preliminary data.</text>
</comment>
<sequence>MHVTIVSGSERLVVLNMAPASMLCCRSQWLPCCHPCWRARDGSGMESGDRLLQCPGCWCAYHGRIVWPGLGGVPVDVGVSVVRHGFGGIGGTNIVPMEEMPPGSSRLLPAPYIPGALIVLDAGRGRAIGGDQLLGKKRLMEGPLLPVSQGISCD</sequence>
<evidence type="ECO:0000313" key="2">
    <source>
        <dbReference type="Proteomes" id="UP001304895"/>
    </source>
</evidence>
<protein>
    <submittedName>
        <fullName evidence="1">Uncharacterized protein</fullName>
    </submittedName>
</protein>
<reference evidence="1" key="1">
    <citation type="journal article" date="2023" name="Mol. Phylogenet. Evol.">
        <title>Genome-scale phylogeny and comparative genomics of the fungal order Sordariales.</title>
        <authorList>
            <person name="Hensen N."/>
            <person name="Bonometti L."/>
            <person name="Westerberg I."/>
            <person name="Brannstrom I.O."/>
            <person name="Guillou S."/>
            <person name="Cros-Aarteil S."/>
            <person name="Calhoun S."/>
            <person name="Haridas S."/>
            <person name="Kuo A."/>
            <person name="Mondo S."/>
            <person name="Pangilinan J."/>
            <person name="Riley R."/>
            <person name="LaButti K."/>
            <person name="Andreopoulos B."/>
            <person name="Lipzen A."/>
            <person name="Chen C."/>
            <person name="Yan M."/>
            <person name="Daum C."/>
            <person name="Ng V."/>
            <person name="Clum A."/>
            <person name="Steindorff A."/>
            <person name="Ohm R.A."/>
            <person name="Martin F."/>
            <person name="Silar P."/>
            <person name="Natvig D.O."/>
            <person name="Lalanne C."/>
            <person name="Gautier V."/>
            <person name="Ament-Velasquez S.L."/>
            <person name="Kruys A."/>
            <person name="Hutchinson M.I."/>
            <person name="Powell A.J."/>
            <person name="Barry K."/>
            <person name="Miller A.N."/>
            <person name="Grigoriev I.V."/>
            <person name="Debuchy R."/>
            <person name="Gladieux P."/>
            <person name="Hiltunen Thoren M."/>
            <person name="Johannesson H."/>
        </authorList>
    </citation>
    <scope>NUCLEOTIDE SEQUENCE</scope>
    <source>
        <strain evidence="1">CBS 123565</strain>
    </source>
</reference>
<organism evidence="1 2">
    <name type="scientific">Trichocladium antarcticum</name>
    <dbReference type="NCBI Taxonomy" id="1450529"/>
    <lineage>
        <taxon>Eukaryota</taxon>
        <taxon>Fungi</taxon>
        <taxon>Dikarya</taxon>
        <taxon>Ascomycota</taxon>
        <taxon>Pezizomycotina</taxon>
        <taxon>Sordariomycetes</taxon>
        <taxon>Sordariomycetidae</taxon>
        <taxon>Sordariales</taxon>
        <taxon>Chaetomiaceae</taxon>
        <taxon>Trichocladium</taxon>
    </lineage>
</organism>
<dbReference type="AlphaFoldDB" id="A0AAN6ZBD1"/>
<accession>A0AAN6ZBD1</accession>
<proteinExistence type="predicted"/>